<keyword evidence="3" id="KW-0533">Nickel</keyword>
<name>A0ABZ3FIP8_9FIRM</name>
<dbReference type="PANTHER" id="PTHR30109:SF4">
    <property type="entry name" value="CARBON MONOXIDE DEHYDROGENASE"/>
    <property type="match status" value="1"/>
</dbReference>
<dbReference type="PANTHER" id="PTHR30109">
    <property type="entry name" value="HYDROXYLAMINE REDUCTASE"/>
    <property type="match status" value="1"/>
</dbReference>
<evidence type="ECO:0000256" key="4">
    <source>
        <dbReference type="ARBA" id="ARBA00022723"/>
    </source>
</evidence>
<proteinExistence type="predicted"/>
<evidence type="ECO:0000256" key="7">
    <source>
        <dbReference type="ARBA" id="ARBA00023014"/>
    </source>
</evidence>
<comment type="catalytic activity">
    <reaction evidence="8 9">
        <text>CO + 2 oxidized [2Fe-2S]-[ferredoxin] + H2O = 2 reduced [2Fe-2S]-[ferredoxin] + CO2 + 2 H(+)</text>
        <dbReference type="Rhea" id="RHEA:21040"/>
        <dbReference type="Rhea" id="RHEA-COMP:10000"/>
        <dbReference type="Rhea" id="RHEA-COMP:10001"/>
        <dbReference type="ChEBI" id="CHEBI:15377"/>
        <dbReference type="ChEBI" id="CHEBI:15378"/>
        <dbReference type="ChEBI" id="CHEBI:16526"/>
        <dbReference type="ChEBI" id="CHEBI:17245"/>
        <dbReference type="ChEBI" id="CHEBI:33737"/>
        <dbReference type="ChEBI" id="CHEBI:33738"/>
        <dbReference type="EC" id="1.2.7.4"/>
    </reaction>
</comment>
<dbReference type="SUPFAM" id="SSF56821">
    <property type="entry name" value="Prismane protein-like"/>
    <property type="match status" value="1"/>
</dbReference>
<dbReference type="Gene3D" id="3.40.50.2030">
    <property type="match status" value="2"/>
</dbReference>
<dbReference type="InterPro" id="IPR016101">
    <property type="entry name" value="CO_DH_a-bundle"/>
</dbReference>
<dbReference type="EMBL" id="CP154622">
    <property type="protein sequence ID" value="XAM43309.1"/>
    <property type="molecule type" value="Genomic_DNA"/>
</dbReference>
<dbReference type="InterPro" id="IPR011254">
    <property type="entry name" value="Prismane-like_sf"/>
</dbReference>
<organism evidence="10 11">
    <name type="scientific">Terrisporobacter petrolearius</name>
    <dbReference type="NCBI Taxonomy" id="1460447"/>
    <lineage>
        <taxon>Bacteria</taxon>
        <taxon>Bacillati</taxon>
        <taxon>Bacillota</taxon>
        <taxon>Clostridia</taxon>
        <taxon>Peptostreptococcales</taxon>
        <taxon>Peptostreptococcaceae</taxon>
        <taxon>Terrisporobacter</taxon>
    </lineage>
</organism>
<dbReference type="GO" id="GO:0043885">
    <property type="term" value="F:anaerobic carbon-monoxide dehydrogenase activity"/>
    <property type="evidence" value="ECO:0007669"/>
    <property type="project" value="UniProtKB-EC"/>
</dbReference>
<evidence type="ECO:0000256" key="9">
    <source>
        <dbReference type="PIRNR" id="PIRNR005023"/>
    </source>
</evidence>
<dbReference type="NCBIfam" id="TIGR01702">
    <property type="entry name" value="CO_DH_cata"/>
    <property type="match status" value="1"/>
</dbReference>
<evidence type="ECO:0000256" key="1">
    <source>
        <dbReference type="ARBA" id="ARBA00001966"/>
    </source>
</evidence>
<comment type="cofactor">
    <cofactor evidence="1">
        <name>[4Fe-4S] cluster</name>
        <dbReference type="ChEBI" id="CHEBI:49883"/>
    </cofactor>
</comment>
<evidence type="ECO:0000256" key="3">
    <source>
        <dbReference type="ARBA" id="ARBA00022596"/>
    </source>
</evidence>
<evidence type="ECO:0000256" key="8">
    <source>
        <dbReference type="ARBA" id="ARBA00048733"/>
    </source>
</evidence>
<keyword evidence="2 9" id="KW-0004">4Fe-4S</keyword>
<accession>A0ABZ3FIP8</accession>
<dbReference type="Gene3D" id="1.20.1270.30">
    <property type="match status" value="1"/>
</dbReference>
<dbReference type="PIRSF" id="PIRSF005023">
    <property type="entry name" value="CODH"/>
    <property type="match status" value="1"/>
</dbReference>
<evidence type="ECO:0000256" key="5">
    <source>
        <dbReference type="ARBA" id="ARBA00023002"/>
    </source>
</evidence>
<keyword evidence="4 9" id="KW-0479">Metal-binding</keyword>
<keyword evidence="7 9" id="KW-0411">Iron-sulfur</keyword>
<dbReference type="InterPro" id="IPR004137">
    <property type="entry name" value="HCP/CODH"/>
</dbReference>
<dbReference type="InterPro" id="IPR016099">
    <property type="entry name" value="Prismane-like_a/b-sand"/>
</dbReference>
<gene>
    <name evidence="10" type="primary">acsA</name>
    <name evidence="10" type="ORF">TPELB_36290</name>
</gene>
<evidence type="ECO:0000313" key="11">
    <source>
        <dbReference type="Proteomes" id="UP001477947"/>
    </source>
</evidence>
<evidence type="ECO:0000256" key="6">
    <source>
        <dbReference type="ARBA" id="ARBA00023004"/>
    </source>
</evidence>
<protein>
    <recommendedName>
        <fullName evidence="9">Carbon monoxide dehydrogenase</fullName>
        <ecNumber evidence="9">1.2.7.4</ecNumber>
    </recommendedName>
</protein>
<evidence type="ECO:0000313" key="10">
    <source>
        <dbReference type="EMBL" id="XAM43309.1"/>
    </source>
</evidence>
<dbReference type="EC" id="1.2.7.4" evidence="9"/>
<dbReference type="InterPro" id="IPR010047">
    <property type="entry name" value="CODH"/>
</dbReference>
<keyword evidence="6 9" id="KW-0408">Iron</keyword>
<evidence type="ECO:0000256" key="2">
    <source>
        <dbReference type="ARBA" id="ARBA00022485"/>
    </source>
</evidence>
<dbReference type="Proteomes" id="UP001477947">
    <property type="component" value="Chromosome"/>
</dbReference>
<sequence length="670" mass="72605">MLFQKIGLKNYKEGKKNMEKKDINVLEQMQNMTVDLNSKVMLEKAEKDGVETMYKRKLGYKVQCGFGLQGVCCRNCGMGPCRISAKTPRGLCGADEHTIVGRNFARMCAAGTAAHSDHARDITHTLALTCPGGDYQVKEPQKLIEFAKFMDVNPEGKDIYELAHEVAEVCLMEFGKPFGVSKLLKRAPKVRQELWNKLGIEPRAIDREIATVMHSTHIGCTADLDSLIHMSMRCSMADGWAGSMIGTMISDILFGTPKPVHTEANLNVLAGNNVNIILHGHEPTLSEMIVAASELPEMQELAKEVGADGITLSGICCTGNELTMRHGVKIAGDFHQQELAIITGAVEAMIVDVQCIFPALPELSSHYHTKFITTSPKARITGATHMEFHEDTAMADAKTIVREAIMNFKNRDASKVLVPDLKSEGMVGYAEEAIVGQLNNVVNTQIDEMDTIKPLVDVLASGVIRGVVGVVGCNNAKTPSNHNHLTIIKELIKNDFLVVTTGCGASAACKNGLMLKENAPKYAGKGLATVCQLVDIPPVIHLGSCVDNSRILNVCSIVANACDMDISDLPVAGCAPEWMSEKAIAIGTYVVSSGIDTFLGVMPPVTGSSKAVELLCGGLKDQVGACFFVNEDPVELAKMIMDDIESKRPAFEELYQERVLNKRLAEVAAE</sequence>
<keyword evidence="11" id="KW-1185">Reference proteome</keyword>
<reference evidence="10 11" key="1">
    <citation type="submission" date="2024-04" db="EMBL/GenBank/DDBJ databases">
        <title>Isolation and characterization of novel acetogenic strains of the genera Terrisporobacter and Acetoanaerobium.</title>
        <authorList>
            <person name="Boeer T."/>
            <person name="Schueler M.A."/>
            <person name="Lueschen A."/>
            <person name="Eysell L."/>
            <person name="Droege J."/>
            <person name="Heinemann M."/>
            <person name="Engelhardt L."/>
            <person name="Basen M."/>
            <person name="Daniel R."/>
        </authorList>
    </citation>
    <scope>NUCLEOTIDE SEQUENCE [LARGE SCALE GENOMIC DNA]</scope>
    <source>
        <strain evidence="10 11">ELB</strain>
    </source>
</reference>
<dbReference type="Pfam" id="PF03063">
    <property type="entry name" value="Prismane"/>
    <property type="match status" value="1"/>
</dbReference>
<keyword evidence="5 9" id="KW-0560">Oxidoreductase</keyword>